<feature type="transmembrane region" description="Helical" evidence="6">
    <location>
        <begin position="260"/>
        <end position="285"/>
    </location>
</feature>
<gene>
    <name evidence="7" type="ORF">DOK76_00560</name>
</gene>
<feature type="transmembrane region" description="Helical" evidence="6">
    <location>
        <begin position="127"/>
        <end position="146"/>
    </location>
</feature>
<evidence type="ECO:0000256" key="4">
    <source>
        <dbReference type="ARBA" id="ARBA00022448"/>
    </source>
</evidence>
<feature type="transmembrane region" description="Helical" evidence="6">
    <location>
        <begin position="89"/>
        <end position="111"/>
    </location>
</feature>
<keyword evidence="6" id="KW-0472">Membrane</keyword>
<evidence type="ECO:0000256" key="5">
    <source>
        <dbReference type="ARBA" id="ARBA00031636"/>
    </source>
</evidence>
<name>A0ABS3HP70_9ENTE</name>
<feature type="transmembrane region" description="Helical" evidence="6">
    <location>
        <begin position="187"/>
        <end position="208"/>
    </location>
</feature>
<comment type="similarity">
    <text evidence="2">Belongs to the multi antimicrobial extrusion (MATE) (TC 2.A.66.1) family.</text>
</comment>
<feature type="transmembrane region" description="Helical" evidence="6">
    <location>
        <begin position="376"/>
        <end position="396"/>
    </location>
</feature>
<dbReference type="InterPro" id="IPR002528">
    <property type="entry name" value="MATE_fam"/>
</dbReference>
<dbReference type="Proteomes" id="UP000664857">
    <property type="component" value="Unassembled WGS sequence"/>
</dbReference>
<dbReference type="PANTHER" id="PTHR43298:SF2">
    <property type="entry name" value="FMN_FAD EXPORTER YEEO-RELATED"/>
    <property type="match status" value="1"/>
</dbReference>
<keyword evidence="6" id="KW-1133">Transmembrane helix</keyword>
<keyword evidence="6" id="KW-0812">Transmembrane</keyword>
<evidence type="ECO:0000256" key="6">
    <source>
        <dbReference type="SAM" id="Phobius"/>
    </source>
</evidence>
<reference evidence="7 8" key="1">
    <citation type="submission" date="2021-03" db="EMBL/GenBank/DDBJ databases">
        <title>Enterococcal diversity collection.</title>
        <authorList>
            <person name="Gilmore M.S."/>
            <person name="Schwartzman J."/>
            <person name="Van Tyne D."/>
            <person name="Martin M."/>
            <person name="Earl A.M."/>
            <person name="Manson A.L."/>
            <person name="Straub T."/>
            <person name="Salamzade R."/>
            <person name="Saavedra J."/>
            <person name="Lebreton F."/>
            <person name="Prichula J."/>
            <person name="Schaufler K."/>
            <person name="Gaca A."/>
            <person name="Sgardioli B."/>
            <person name="Wagenaar J."/>
            <person name="Strong T."/>
        </authorList>
    </citation>
    <scope>NUCLEOTIDE SEQUENCE [LARGE SCALE GENOMIC DNA]</scope>
    <source>
        <strain evidence="7 8">DIV0080</strain>
    </source>
</reference>
<feature type="transmembrane region" description="Helical" evidence="6">
    <location>
        <begin position="41"/>
        <end position="69"/>
    </location>
</feature>
<keyword evidence="8" id="KW-1185">Reference proteome</keyword>
<comment type="caution">
    <text evidence="7">The sequence shown here is derived from an EMBL/GenBank/DDBJ whole genome shotgun (WGS) entry which is preliminary data.</text>
</comment>
<feature type="transmembrane region" description="Helical" evidence="6">
    <location>
        <begin position="158"/>
        <end position="181"/>
    </location>
</feature>
<feature type="transmembrane region" description="Helical" evidence="6">
    <location>
        <begin position="402"/>
        <end position="424"/>
    </location>
</feature>
<organism evidence="7 8">
    <name type="scientific">Candidatus Vagococcus giribetii</name>
    <dbReference type="NCBI Taxonomy" id="2230876"/>
    <lineage>
        <taxon>Bacteria</taxon>
        <taxon>Bacillati</taxon>
        <taxon>Bacillota</taxon>
        <taxon>Bacilli</taxon>
        <taxon>Lactobacillales</taxon>
        <taxon>Enterococcaceae</taxon>
        <taxon>Vagococcus</taxon>
    </lineage>
</organism>
<dbReference type="RefSeq" id="WP_206964153.1">
    <property type="nucleotide sequence ID" value="NZ_JAFLVX010000002.1"/>
</dbReference>
<evidence type="ECO:0000256" key="1">
    <source>
        <dbReference type="ARBA" id="ARBA00003408"/>
    </source>
</evidence>
<proteinExistence type="inferred from homology"/>
<evidence type="ECO:0000256" key="3">
    <source>
        <dbReference type="ARBA" id="ARBA00020268"/>
    </source>
</evidence>
<evidence type="ECO:0000313" key="7">
    <source>
        <dbReference type="EMBL" id="MBO0475537.1"/>
    </source>
</evidence>
<sequence>MYRHLSKELNAFAAPLILNNLFSVVMSTAMFAIIGNISPNAIIVTGIIDSLMYTLIGVLGVGTLSFNIYASRVRKDKPHEFKDYFKSILLLNGMIGVIFVLLIMFSATFFLREIYLFSGNLLMIGTWYAKIVSLKVFFNMLIFAMSNQVKVNKKTNDILKVGVISSIFQVLLAIYLVFFVFSGEEKILGIGISSTLSLLISVLAYLFILRKDIKELKLIKSSKKTFLLIKSVPLFGQELLEGSVMEFVLTIFLSRLGTLYAAYLVCLNVVTLCLTPMFMYCNAIVVMVGERLTNRETDELNLIPKLSLAWIVGIYSVASGLLYLFRPSILSIFSNDSLVIDLASSLLLFVVLVSLARPFFEVYKYCLQSLGHEKQVLRLTFLVNALTLLTLVSLYSFNLSNIYTLLLAVALNYLVLANWFRVIYNAELKKMRM</sequence>
<dbReference type="Pfam" id="PF01554">
    <property type="entry name" value="MatE"/>
    <property type="match status" value="1"/>
</dbReference>
<evidence type="ECO:0000256" key="2">
    <source>
        <dbReference type="ARBA" id="ARBA00010199"/>
    </source>
</evidence>
<dbReference type="PANTHER" id="PTHR43298">
    <property type="entry name" value="MULTIDRUG RESISTANCE PROTEIN NORM-RELATED"/>
    <property type="match status" value="1"/>
</dbReference>
<comment type="function">
    <text evidence="1">Multidrug efflux pump.</text>
</comment>
<protein>
    <recommendedName>
        <fullName evidence="3">Probable multidrug resistance protein NorM</fullName>
    </recommendedName>
    <alternativeName>
        <fullName evidence="5">Multidrug-efflux transporter</fullName>
    </alternativeName>
</protein>
<dbReference type="InterPro" id="IPR050222">
    <property type="entry name" value="MATE_MdtK"/>
</dbReference>
<feature type="transmembrane region" description="Helical" evidence="6">
    <location>
        <begin position="306"/>
        <end position="325"/>
    </location>
</feature>
<evidence type="ECO:0000313" key="8">
    <source>
        <dbReference type="Proteomes" id="UP000664857"/>
    </source>
</evidence>
<keyword evidence="4" id="KW-0813">Transport</keyword>
<feature type="transmembrane region" description="Helical" evidence="6">
    <location>
        <begin position="337"/>
        <end position="356"/>
    </location>
</feature>
<dbReference type="EMBL" id="JAFLVX010000002">
    <property type="protein sequence ID" value="MBO0475537.1"/>
    <property type="molecule type" value="Genomic_DNA"/>
</dbReference>
<feature type="transmembrane region" description="Helical" evidence="6">
    <location>
        <begin position="12"/>
        <end position="35"/>
    </location>
</feature>
<accession>A0ABS3HP70</accession>